<proteinExistence type="predicted"/>
<dbReference type="RefSeq" id="WP_206572395.1">
    <property type="nucleotide sequence ID" value="NZ_JAFKCV010000002.1"/>
</dbReference>
<dbReference type="Proteomes" id="UP000664654">
    <property type="component" value="Unassembled WGS sequence"/>
</dbReference>
<evidence type="ECO:0000313" key="1">
    <source>
        <dbReference type="EMBL" id="MBN7824272.1"/>
    </source>
</evidence>
<sequence>MEYLFVHFSADIQAHVLLDDTDIGLVNKTLRVSAGFHTITLKTDFTFYPCLHEILIDNTSYDCPLEITFLDKDPHSP</sequence>
<reference evidence="1" key="1">
    <citation type="submission" date="2021-03" db="EMBL/GenBank/DDBJ databases">
        <title>novel species isolated from a fishpond in China.</title>
        <authorList>
            <person name="Lu H."/>
            <person name="Cai Z."/>
        </authorList>
    </citation>
    <scope>NUCLEOTIDE SEQUENCE</scope>
    <source>
        <strain evidence="1">JCM 30855</strain>
    </source>
</reference>
<gene>
    <name evidence="1" type="ORF">J0A66_03430</name>
</gene>
<evidence type="ECO:0000313" key="2">
    <source>
        <dbReference type="Proteomes" id="UP000664654"/>
    </source>
</evidence>
<organism evidence="1 2">
    <name type="scientific">Bowmanella dokdonensis</name>
    <dbReference type="NCBI Taxonomy" id="751969"/>
    <lineage>
        <taxon>Bacteria</taxon>
        <taxon>Pseudomonadati</taxon>
        <taxon>Pseudomonadota</taxon>
        <taxon>Gammaproteobacteria</taxon>
        <taxon>Alteromonadales</taxon>
        <taxon>Alteromonadaceae</taxon>
        <taxon>Bowmanella</taxon>
    </lineage>
</organism>
<name>A0A939DKF1_9ALTE</name>
<protein>
    <submittedName>
        <fullName evidence="1">Uncharacterized protein</fullName>
    </submittedName>
</protein>
<accession>A0A939DKF1</accession>
<comment type="caution">
    <text evidence="1">The sequence shown here is derived from an EMBL/GenBank/DDBJ whole genome shotgun (WGS) entry which is preliminary data.</text>
</comment>
<dbReference type="AlphaFoldDB" id="A0A939DKF1"/>
<keyword evidence="2" id="KW-1185">Reference proteome</keyword>
<dbReference type="EMBL" id="JAFKCV010000002">
    <property type="protein sequence ID" value="MBN7824272.1"/>
    <property type="molecule type" value="Genomic_DNA"/>
</dbReference>